<reference evidence="1" key="1">
    <citation type="submission" date="2022-08" db="EMBL/GenBank/DDBJ databases">
        <authorList>
            <person name="Gutierrez-Valencia J."/>
        </authorList>
    </citation>
    <scope>NUCLEOTIDE SEQUENCE</scope>
</reference>
<dbReference type="EMBL" id="CAMGYJ010000002">
    <property type="protein sequence ID" value="CAI0381301.1"/>
    <property type="molecule type" value="Genomic_DNA"/>
</dbReference>
<proteinExistence type="predicted"/>
<sequence length="167" mass="17050">MIIEMVVVVGEVAVMRVGCRGHMAVVAVVDGEETTIGRILVTIVPSGTLVAVVVATTTIPVAGAALQATELKTHLPENQEAVVVLGGALVVAVVEEAAAGAEEETVLVTVPAGVGLLVAVEVMMETQGGLVVRGWGQRSRNRTVDGAAEAAAVGEETDRRQNMVGGF</sequence>
<name>A0AAV0H7M3_9ROSI</name>
<dbReference type="AlphaFoldDB" id="A0AAV0H7M3"/>
<gene>
    <name evidence="1" type="ORF">LITE_LOCUS3088</name>
</gene>
<keyword evidence="2" id="KW-1185">Reference proteome</keyword>
<evidence type="ECO:0000313" key="2">
    <source>
        <dbReference type="Proteomes" id="UP001154282"/>
    </source>
</evidence>
<dbReference type="Proteomes" id="UP001154282">
    <property type="component" value="Unassembled WGS sequence"/>
</dbReference>
<comment type="caution">
    <text evidence="1">The sequence shown here is derived from an EMBL/GenBank/DDBJ whole genome shotgun (WGS) entry which is preliminary data.</text>
</comment>
<organism evidence="1 2">
    <name type="scientific">Linum tenue</name>
    <dbReference type="NCBI Taxonomy" id="586396"/>
    <lineage>
        <taxon>Eukaryota</taxon>
        <taxon>Viridiplantae</taxon>
        <taxon>Streptophyta</taxon>
        <taxon>Embryophyta</taxon>
        <taxon>Tracheophyta</taxon>
        <taxon>Spermatophyta</taxon>
        <taxon>Magnoliopsida</taxon>
        <taxon>eudicotyledons</taxon>
        <taxon>Gunneridae</taxon>
        <taxon>Pentapetalae</taxon>
        <taxon>rosids</taxon>
        <taxon>fabids</taxon>
        <taxon>Malpighiales</taxon>
        <taxon>Linaceae</taxon>
        <taxon>Linum</taxon>
    </lineage>
</organism>
<protein>
    <submittedName>
        <fullName evidence="1">Uncharacterized protein</fullName>
    </submittedName>
</protein>
<evidence type="ECO:0000313" key="1">
    <source>
        <dbReference type="EMBL" id="CAI0381301.1"/>
    </source>
</evidence>
<accession>A0AAV0H7M3</accession>